<keyword evidence="6" id="KW-1015">Disulfide bond</keyword>
<feature type="domain" description="EGF-like" evidence="8">
    <location>
        <begin position="1569"/>
        <end position="1601"/>
    </location>
</feature>
<feature type="domain" description="EGF-like" evidence="8">
    <location>
        <begin position="668"/>
        <end position="711"/>
    </location>
</feature>
<dbReference type="InterPro" id="IPR008979">
    <property type="entry name" value="Galactose-bd-like_sf"/>
</dbReference>
<dbReference type="GO" id="GO:0046872">
    <property type="term" value="F:metal ion binding"/>
    <property type="evidence" value="ECO:0007669"/>
    <property type="project" value="UniProtKB-KW"/>
</dbReference>
<evidence type="ECO:0000259" key="8">
    <source>
        <dbReference type="SMART" id="SM00181"/>
    </source>
</evidence>
<feature type="domain" description="Fucolectin tachylectin-4 pentraxin-1" evidence="9">
    <location>
        <begin position="252"/>
        <end position="404"/>
    </location>
</feature>
<dbReference type="GO" id="GO:0005044">
    <property type="term" value="F:scavenger receptor activity"/>
    <property type="evidence" value="ECO:0007669"/>
    <property type="project" value="InterPro"/>
</dbReference>
<name>A0AA36BH67_OCTVU</name>
<dbReference type="Pfam" id="PF22633">
    <property type="entry name" value="F5_F8_type_C_2"/>
    <property type="match status" value="2"/>
</dbReference>
<accession>A0AA36BH67</accession>
<sequence>MPTGNVIVFYFGILLIPSIKQIFTLSQCDITKGDCVADDKREGYYCKSTCFREPDSCKDYEKVDSFGKVQKYQCNCKHLSDCQFRNFTECKNGCLPGFKEPYCQKRKYHEFIKNESSRYSYLFSSDNKQAVKPQIIIRFRNTYRFSTVEIYSNFTDSTMKVSFPRGMECNLKPNTNKTICTGDVEANQLYIRGKAGVYRIKLLGCPPQLYGKDCINECHCSGAEYCHQITGKCKRGGCEDGWYGEKCDKRTYVNIAQGQTTQQTSIYGIKGTTVFHNGTCEKMNISMASDKAVDGNFDPGITHKSCASTDWGKDPYWEVMFDKPYTIYQLRIYNRMGIYRDRLKGFKVFVGSSLCFQSQYYEYNEDVIHIKCKKQPTASYVWISLEGDDEMLTLCEVEVLQCVPGFYGDMCMERCELCEGSKCDQETGRCDCIIGYYWDSRKKKCIECEAGRFGSNCRWTCHCIDDENCDRITGKCSDGCFAGYRGAFCQQKCHNGKFGPKCTKSCHCSETCNHINGSCPGVCDAGYTGDNCQEECVGGRFGSNCRRTCHCIDDENCDRITGKCSDGCFAGYRGAFCQQKCPIGKFGPECSKSCHCSETCNHINGSCPGVCDAGYTGDNCQEECEVGRFGSNCGGTCHCIDDENCNRITGKCSDGCSAGYRGYFCQKKCVGGRFGSNCRGTCHCIDDENCNRITGECSGGCSDGYTGSSCQQKCEAGRFECVGGRFGSNCRGTCHCIDDENCNRITGECSGGCSDGYTGSSCQQKCEVGRFGRNCRGTCHCIDDENCDRITGKCSDGCSAGYRGDFCQQKCEVGRFGRNCRGTCHCIDDESCDRITGKCSDGCSAGYTGDFCQQKCEVGRFGSNCRRTCHCIDDENCDRITGKCSDGCSAGYTGDFCQQKCLSGRFGRNCTKIHHCYARCNHIHGLFPGVCEAGYTGYNCQEECEVGRFGRNCGGTCHCIDDENCDRITGKCSDGCFAGYRGDFCQQKCEVSRFGRNCRGTCHCIDDESCDRITGKCSDGCSAGYTGDFCQQKCEVGRFGRNCRGTCHCIDDENCDRITGECSDGCSAGYRGAFCQQKCEVGRFGSNCRRTCHCIDDENCDRITGKCSDGCSAGYRGDFCQQNSCKDYEKVDSFGKVQKYQCNCKHLSDCQFQILSKCENGCLPGFKEPYCQKRKYHEFIKNESSTYSYLFSSDNKQVKKPRIVINFRNTYRVSTVEIYSNFRDSAMNVTYPRGMECQLKPNANRTICTGDVKSSILDINGKAGVYRIKLLGCPPQLYGKDCINECHCSGAESCHQITGKCKRDDCEDGWYGEKCDKRTYVNIARGQTTNQTSIYGIKGTTVFHNGTCEKMNISMASDKAVDGNFDPGFTHKSCASTDWGKDPYWQVMFDKPYTIYQLRIYNRMGNNRNRLKGFKVFVGSSLCFQSQYYEYNEDVIHIKCSKQLTANYVRISLNGDRKMLTLCEVEVLQCVPGFYGDMCMERCEHCEGSKCDQVTGRCEEGCIIGYYWSSRYQRCTECLSGNFGRDCAKSCHCSQTCNHINGSCPGDCYAGYTGDNCQEECLSGNFGRDCAKSCHCSQTCNHINGSCPGDCYAGYTGDNCQEECVGGRFGSNCRGTCHCIDDENCNRKTGKCQ</sequence>
<evidence type="ECO:0000256" key="4">
    <source>
        <dbReference type="ARBA" id="ARBA00022737"/>
    </source>
</evidence>
<feature type="domain" description="EGF-like" evidence="8">
    <location>
        <begin position="535"/>
        <end position="578"/>
    </location>
</feature>
<feature type="domain" description="Fucolectin tachylectin-4 pentraxin-1" evidence="9">
    <location>
        <begin position="1320"/>
        <end position="1472"/>
    </location>
</feature>
<evidence type="ECO:0000256" key="2">
    <source>
        <dbReference type="ARBA" id="ARBA00022723"/>
    </source>
</evidence>
<feature type="domain" description="EGF-like" evidence="8">
    <location>
        <begin position="988"/>
        <end position="1031"/>
    </location>
</feature>
<dbReference type="SMART" id="SM00181">
    <property type="entry name" value="EGF"/>
    <property type="match status" value="16"/>
</dbReference>
<keyword evidence="2" id="KW-0479">Metal-binding</keyword>
<feature type="domain" description="EGF-like" evidence="8">
    <location>
        <begin position="855"/>
        <end position="898"/>
    </location>
</feature>
<proteinExistence type="predicted"/>
<dbReference type="FunFam" id="2.170.300.10:FF:000041">
    <property type="entry name" value="Tyrosine protein kinase receptor tie-1, putative"/>
    <property type="match status" value="3"/>
</dbReference>
<keyword evidence="5" id="KW-0106">Calcium</keyword>
<evidence type="ECO:0000313" key="11">
    <source>
        <dbReference type="Proteomes" id="UP001162480"/>
    </source>
</evidence>
<feature type="signal peptide" evidence="7">
    <location>
        <begin position="1"/>
        <end position="21"/>
    </location>
</feature>
<feature type="domain" description="EGF-like" evidence="8">
    <location>
        <begin position="720"/>
        <end position="763"/>
    </location>
</feature>
<feature type="domain" description="EGF-like" evidence="8">
    <location>
        <begin position="765"/>
        <end position="808"/>
    </location>
</feature>
<organism evidence="10 11">
    <name type="scientific">Octopus vulgaris</name>
    <name type="common">Common octopus</name>
    <dbReference type="NCBI Taxonomy" id="6645"/>
    <lineage>
        <taxon>Eukaryota</taxon>
        <taxon>Metazoa</taxon>
        <taxon>Spiralia</taxon>
        <taxon>Lophotrochozoa</taxon>
        <taxon>Mollusca</taxon>
        <taxon>Cephalopoda</taxon>
        <taxon>Coleoidea</taxon>
        <taxon>Octopodiformes</taxon>
        <taxon>Octopoda</taxon>
        <taxon>Incirrata</taxon>
        <taxon>Octopodidae</taxon>
        <taxon>Octopus</taxon>
    </lineage>
</organism>
<feature type="domain" description="EGF-like" evidence="8">
    <location>
        <begin position="1078"/>
        <end position="1121"/>
    </location>
</feature>
<feature type="domain" description="EGF-like" evidence="8">
    <location>
        <begin position="447"/>
        <end position="490"/>
    </location>
</feature>
<feature type="chain" id="PRO_5041314431" evidence="7">
    <location>
        <begin position="22"/>
        <end position="1633"/>
    </location>
</feature>
<dbReference type="Proteomes" id="UP001162480">
    <property type="component" value="Chromosome 14"/>
</dbReference>
<evidence type="ECO:0000256" key="7">
    <source>
        <dbReference type="SAM" id="SignalP"/>
    </source>
</evidence>
<feature type="domain" description="EGF-like" evidence="8">
    <location>
        <begin position="623"/>
        <end position="666"/>
    </location>
</feature>
<feature type="domain" description="EGF-like" evidence="8">
    <location>
        <begin position="589"/>
        <end position="621"/>
    </location>
</feature>
<keyword evidence="1" id="KW-0245">EGF-like domain</keyword>
<keyword evidence="11" id="KW-1185">Reference proteome</keyword>
<evidence type="ECO:0000256" key="6">
    <source>
        <dbReference type="ARBA" id="ARBA00023157"/>
    </source>
</evidence>
<dbReference type="SUPFAM" id="SSF49785">
    <property type="entry name" value="Galactose-binding domain-like"/>
    <property type="match status" value="2"/>
</dbReference>
<evidence type="ECO:0000256" key="1">
    <source>
        <dbReference type="ARBA" id="ARBA00022536"/>
    </source>
</evidence>
<feature type="domain" description="EGF-like" evidence="8">
    <location>
        <begin position="1526"/>
        <end position="1558"/>
    </location>
</feature>
<evidence type="ECO:0000259" key="9">
    <source>
        <dbReference type="SMART" id="SM00607"/>
    </source>
</evidence>
<feature type="domain" description="EGF-like" evidence="8">
    <location>
        <begin position="501"/>
        <end position="533"/>
    </location>
</feature>
<evidence type="ECO:0000313" key="10">
    <source>
        <dbReference type="EMBL" id="CAI9733307.1"/>
    </source>
</evidence>
<gene>
    <name evidence="10" type="ORF">OCTVUL_1B022376</name>
</gene>
<dbReference type="Gene3D" id="2.60.120.260">
    <property type="entry name" value="Galactose-binding domain-like"/>
    <property type="match status" value="2"/>
</dbReference>
<dbReference type="InterPro" id="IPR006585">
    <property type="entry name" value="FTP1"/>
</dbReference>
<feature type="domain" description="EGF-like" evidence="8">
    <location>
        <begin position="1033"/>
        <end position="1076"/>
    </location>
</feature>
<dbReference type="Gene3D" id="2.170.300.10">
    <property type="entry name" value="Tie2 ligand-binding domain superfamily"/>
    <property type="match status" value="8"/>
</dbReference>
<feature type="domain" description="EGF-like" evidence="8">
    <location>
        <begin position="810"/>
        <end position="853"/>
    </location>
</feature>
<dbReference type="InterPro" id="IPR000742">
    <property type="entry name" value="EGF"/>
</dbReference>
<protein>
    <submittedName>
        <fullName evidence="10">Epidermal growth factor-like domains 6</fullName>
    </submittedName>
</protein>
<feature type="domain" description="EGF-like" evidence="8">
    <location>
        <begin position="943"/>
        <end position="986"/>
    </location>
</feature>
<dbReference type="InterPro" id="IPR042635">
    <property type="entry name" value="MEGF10/SREC1/2-like"/>
</dbReference>
<dbReference type="PANTHER" id="PTHR24043:SF8">
    <property type="entry name" value="EGF-LIKE DOMAIN-CONTAINING PROTEIN"/>
    <property type="match status" value="1"/>
</dbReference>
<dbReference type="EMBL" id="OX597827">
    <property type="protein sequence ID" value="CAI9733307.1"/>
    <property type="molecule type" value="Genomic_DNA"/>
</dbReference>
<keyword evidence="4" id="KW-0677">Repeat</keyword>
<evidence type="ECO:0000256" key="3">
    <source>
        <dbReference type="ARBA" id="ARBA00022729"/>
    </source>
</evidence>
<dbReference type="SMART" id="SM00607">
    <property type="entry name" value="FTP"/>
    <property type="match status" value="2"/>
</dbReference>
<evidence type="ECO:0000256" key="5">
    <source>
        <dbReference type="ARBA" id="ARBA00022837"/>
    </source>
</evidence>
<dbReference type="PANTHER" id="PTHR24043">
    <property type="entry name" value="SCAVENGER RECEPTOR CLASS F"/>
    <property type="match status" value="1"/>
</dbReference>
<reference evidence="10" key="1">
    <citation type="submission" date="2023-08" db="EMBL/GenBank/DDBJ databases">
        <authorList>
            <person name="Alioto T."/>
            <person name="Alioto T."/>
            <person name="Gomez Garrido J."/>
        </authorList>
    </citation>
    <scope>NUCLEOTIDE SEQUENCE</scope>
</reference>
<keyword evidence="3 7" id="KW-0732">Signal</keyword>